<feature type="transmembrane region" description="Helical" evidence="1">
    <location>
        <begin position="47"/>
        <end position="67"/>
    </location>
</feature>
<accession>A0A7V5H362</accession>
<keyword evidence="1" id="KW-1133">Transmembrane helix</keyword>
<feature type="transmembrane region" description="Helical" evidence="1">
    <location>
        <begin position="108"/>
        <end position="129"/>
    </location>
</feature>
<reference evidence="2" key="1">
    <citation type="journal article" date="2020" name="mSystems">
        <title>Genome- and Community-Level Interaction Insights into Carbon Utilization and Element Cycling Functions of Hydrothermarchaeota in Hydrothermal Sediment.</title>
        <authorList>
            <person name="Zhou Z."/>
            <person name="Liu Y."/>
            <person name="Xu W."/>
            <person name="Pan J."/>
            <person name="Luo Z.H."/>
            <person name="Li M."/>
        </authorList>
    </citation>
    <scope>NUCLEOTIDE SEQUENCE [LARGE SCALE GENOMIC DNA]</scope>
    <source>
        <strain evidence="2">HyVt-76</strain>
    </source>
</reference>
<gene>
    <name evidence="2" type="ORF">ENL21_03475</name>
</gene>
<evidence type="ECO:0000313" key="2">
    <source>
        <dbReference type="EMBL" id="HHE54817.1"/>
    </source>
</evidence>
<proteinExistence type="predicted"/>
<evidence type="ECO:0000256" key="1">
    <source>
        <dbReference type="SAM" id="Phobius"/>
    </source>
</evidence>
<feature type="transmembrane region" description="Helical" evidence="1">
    <location>
        <begin position="79"/>
        <end position="102"/>
    </location>
</feature>
<dbReference type="AlphaFoldDB" id="A0A7V5H362"/>
<protein>
    <submittedName>
        <fullName evidence="2">Uncharacterized protein</fullName>
    </submittedName>
</protein>
<name>A0A7V5H362_CALAY</name>
<keyword evidence="1" id="KW-0472">Membrane</keyword>
<dbReference type="Proteomes" id="UP000886111">
    <property type="component" value="Unassembled WGS sequence"/>
</dbReference>
<dbReference type="EMBL" id="DRTD01000248">
    <property type="protein sequence ID" value="HHE54817.1"/>
    <property type="molecule type" value="Genomic_DNA"/>
</dbReference>
<sequence length="206" mass="23577">MRKFWRPFFFFSMKKRISIEQQIPRILGAGLIWAVLELFFSKLLKNWQPALFSILMPFFIAIFIMLAKRFAPLKGSIMLMGIVAATIKLFHSGMVFHGPFIAILNEAFLAEIIFLIVGLRFVADALVGVSLEMYSAFHPLLTRGMFCNSIHLVKFKRMVASLIDIPQDTISKVTIISIYLMCHLLAGLLAAFIVKIILMQQRYKQN</sequence>
<organism evidence="2">
    <name type="scientific">Caldithrix abyssi</name>
    <dbReference type="NCBI Taxonomy" id="187145"/>
    <lineage>
        <taxon>Bacteria</taxon>
        <taxon>Pseudomonadati</taxon>
        <taxon>Calditrichota</taxon>
        <taxon>Calditrichia</taxon>
        <taxon>Calditrichales</taxon>
        <taxon>Calditrichaceae</taxon>
        <taxon>Caldithrix</taxon>
    </lineage>
</organism>
<feature type="transmembrane region" description="Helical" evidence="1">
    <location>
        <begin position="173"/>
        <end position="198"/>
    </location>
</feature>
<comment type="caution">
    <text evidence="2">The sequence shown here is derived from an EMBL/GenBank/DDBJ whole genome shotgun (WGS) entry which is preliminary data.</text>
</comment>
<keyword evidence="1" id="KW-0812">Transmembrane</keyword>